<evidence type="ECO:0000313" key="5">
    <source>
        <dbReference type="Proteomes" id="UP000254866"/>
    </source>
</evidence>
<sequence length="185" mass="19590">MAPPKKVQVSMPGVAEGKEVVGISIGDGVSAEDRVRSILEGSMGDDIFQGWGASLVHEDIQLVTASSNPGRVVFRYTVKPSHCNRLGNLHGGCTATLFDICTTTSLAPIAKEGFWVFAGVSRTLSVTYIRPIPVGETVLIDCEVVHAGKRLCALKGQMKRESDGAVMAVCEHGKVSIDPPVASKL</sequence>
<name>A0A370TFE9_9HELO</name>
<dbReference type="RefSeq" id="XP_031866907.1">
    <property type="nucleotide sequence ID" value="XM_032016616.1"/>
</dbReference>
<comment type="caution">
    <text evidence="4">The sequence shown here is derived from an EMBL/GenBank/DDBJ whole genome shotgun (WGS) entry which is preliminary data.</text>
</comment>
<keyword evidence="2" id="KW-0378">Hydrolase</keyword>
<accession>A0A370TFE9</accession>
<dbReference type="Proteomes" id="UP000254866">
    <property type="component" value="Unassembled WGS sequence"/>
</dbReference>
<dbReference type="GO" id="GO:0047617">
    <property type="term" value="F:fatty acyl-CoA hydrolase activity"/>
    <property type="evidence" value="ECO:0007669"/>
    <property type="project" value="InterPro"/>
</dbReference>
<keyword evidence="4" id="KW-0413">Isomerase</keyword>
<dbReference type="SUPFAM" id="SSF54637">
    <property type="entry name" value="Thioesterase/thiol ester dehydrase-isomerase"/>
    <property type="match status" value="1"/>
</dbReference>
<organism evidence="4 5">
    <name type="scientific">Venustampulla echinocandica</name>
    <dbReference type="NCBI Taxonomy" id="2656787"/>
    <lineage>
        <taxon>Eukaryota</taxon>
        <taxon>Fungi</taxon>
        <taxon>Dikarya</taxon>
        <taxon>Ascomycota</taxon>
        <taxon>Pezizomycotina</taxon>
        <taxon>Leotiomycetes</taxon>
        <taxon>Helotiales</taxon>
        <taxon>Pleuroascaceae</taxon>
        <taxon>Venustampulla</taxon>
    </lineage>
</organism>
<reference evidence="4 5" key="1">
    <citation type="journal article" date="2018" name="IMA Fungus">
        <title>IMA Genome-F 9: Draft genome sequence of Annulohypoxylon stygium, Aspergillus mulundensis, Berkeleyomyces basicola (syn. Thielaviopsis basicola), Ceratocystis smalleyi, two Cercospora beticola strains, Coleophoma cylindrospora, Fusarium fracticaudum, Phialophora cf. hyalina, and Morchella septimelata.</title>
        <authorList>
            <person name="Wingfield B.D."/>
            <person name="Bills G.F."/>
            <person name="Dong Y."/>
            <person name="Huang W."/>
            <person name="Nel W.J."/>
            <person name="Swalarsk-Parry B.S."/>
            <person name="Vaghefi N."/>
            <person name="Wilken P.M."/>
            <person name="An Z."/>
            <person name="de Beer Z.W."/>
            <person name="De Vos L."/>
            <person name="Chen L."/>
            <person name="Duong T.A."/>
            <person name="Gao Y."/>
            <person name="Hammerbacher A."/>
            <person name="Kikkert J.R."/>
            <person name="Li Y."/>
            <person name="Li H."/>
            <person name="Li K."/>
            <person name="Li Q."/>
            <person name="Liu X."/>
            <person name="Ma X."/>
            <person name="Naidoo K."/>
            <person name="Pethybridge S.J."/>
            <person name="Sun J."/>
            <person name="Steenkamp E.T."/>
            <person name="van der Nest M.A."/>
            <person name="van Wyk S."/>
            <person name="Wingfield M.J."/>
            <person name="Xiong C."/>
            <person name="Yue Q."/>
            <person name="Zhang X."/>
        </authorList>
    </citation>
    <scope>NUCLEOTIDE SEQUENCE [LARGE SCALE GENOMIC DNA]</scope>
    <source>
        <strain evidence="4 5">BP 5553</strain>
    </source>
</reference>
<dbReference type="GO" id="GO:0016853">
    <property type="term" value="F:isomerase activity"/>
    <property type="evidence" value="ECO:0007669"/>
    <property type="project" value="UniProtKB-KW"/>
</dbReference>
<evidence type="ECO:0000256" key="1">
    <source>
        <dbReference type="ARBA" id="ARBA00008324"/>
    </source>
</evidence>
<keyword evidence="5" id="KW-1185">Reference proteome</keyword>
<evidence type="ECO:0000313" key="4">
    <source>
        <dbReference type="EMBL" id="RDL33625.1"/>
    </source>
</evidence>
<dbReference type="InterPro" id="IPR006683">
    <property type="entry name" value="Thioestr_dom"/>
</dbReference>
<dbReference type="PANTHER" id="PTHR21660:SF1">
    <property type="entry name" value="ACYL-COENZYME A THIOESTERASE 13"/>
    <property type="match status" value="1"/>
</dbReference>
<dbReference type="Gene3D" id="3.10.129.10">
    <property type="entry name" value="Hotdog Thioesterase"/>
    <property type="match status" value="1"/>
</dbReference>
<dbReference type="NCBIfam" id="TIGR00369">
    <property type="entry name" value="unchar_dom_1"/>
    <property type="match status" value="1"/>
</dbReference>
<dbReference type="Pfam" id="PF03061">
    <property type="entry name" value="4HBT"/>
    <property type="match status" value="1"/>
</dbReference>
<dbReference type="InterPro" id="IPR039298">
    <property type="entry name" value="ACOT13"/>
</dbReference>
<dbReference type="AlphaFoldDB" id="A0A370TFE9"/>
<dbReference type="EMBL" id="NPIC01000008">
    <property type="protein sequence ID" value="RDL33625.1"/>
    <property type="molecule type" value="Genomic_DNA"/>
</dbReference>
<protein>
    <submittedName>
        <fullName evidence="4">Thioesterase ester dehydrase-isomerase</fullName>
    </submittedName>
</protein>
<feature type="domain" description="Thioesterase" evidence="3">
    <location>
        <begin position="87"/>
        <end position="164"/>
    </location>
</feature>
<dbReference type="STRING" id="2656787.A0A370TFE9"/>
<evidence type="ECO:0000256" key="2">
    <source>
        <dbReference type="ARBA" id="ARBA00022801"/>
    </source>
</evidence>
<dbReference type="CDD" id="cd03443">
    <property type="entry name" value="PaaI_thioesterase"/>
    <property type="match status" value="1"/>
</dbReference>
<dbReference type="GeneID" id="43600842"/>
<evidence type="ECO:0000259" key="3">
    <source>
        <dbReference type="Pfam" id="PF03061"/>
    </source>
</evidence>
<dbReference type="InterPro" id="IPR029069">
    <property type="entry name" value="HotDog_dom_sf"/>
</dbReference>
<comment type="similarity">
    <text evidence="1">Belongs to the thioesterase PaaI family.</text>
</comment>
<proteinExistence type="inferred from homology"/>
<dbReference type="OrthoDB" id="2831072at2759"/>
<dbReference type="InterPro" id="IPR003736">
    <property type="entry name" value="PAAI_dom"/>
</dbReference>
<gene>
    <name evidence="4" type="ORF">BP5553_07993</name>
</gene>
<dbReference type="PANTHER" id="PTHR21660">
    <property type="entry name" value="THIOESTERASE SUPERFAMILY MEMBER-RELATED"/>
    <property type="match status" value="1"/>
</dbReference>